<dbReference type="Proteomes" id="UP000886885">
    <property type="component" value="Chromosome 5A"/>
</dbReference>
<name>A0A8X7ZU12_POPTO</name>
<evidence type="ECO:0000313" key="2">
    <source>
        <dbReference type="Proteomes" id="UP000886885"/>
    </source>
</evidence>
<accession>A0A8X7ZU12</accession>
<reference evidence="1" key="1">
    <citation type="journal article" date="2020" name="bioRxiv">
        <title>Hybrid origin of Populus tomentosa Carr. identified through genome sequencing and phylogenomic analysis.</title>
        <authorList>
            <person name="An X."/>
            <person name="Gao K."/>
            <person name="Chen Z."/>
            <person name="Li J."/>
            <person name="Yang X."/>
            <person name="Yang X."/>
            <person name="Zhou J."/>
            <person name="Guo T."/>
            <person name="Zhao T."/>
            <person name="Huang S."/>
            <person name="Miao D."/>
            <person name="Khan W.U."/>
            <person name="Rao P."/>
            <person name="Ye M."/>
            <person name="Lei B."/>
            <person name="Liao W."/>
            <person name="Wang J."/>
            <person name="Ji L."/>
            <person name="Li Y."/>
            <person name="Guo B."/>
            <person name="Mustafa N.S."/>
            <person name="Li S."/>
            <person name="Yun Q."/>
            <person name="Keller S.R."/>
            <person name="Mao J."/>
            <person name="Zhang R."/>
            <person name="Strauss S.H."/>
        </authorList>
    </citation>
    <scope>NUCLEOTIDE SEQUENCE</scope>
    <source>
        <strain evidence="1">GM15</strain>
        <tissue evidence="1">Leaf</tissue>
    </source>
</reference>
<dbReference type="EMBL" id="JAAWWB010000009">
    <property type="protein sequence ID" value="KAG6775181.1"/>
    <property type="molecule type" value="Genomic_DNA"/>
</dbReference>
<sequence>MRQRVEGINRRHEATFYLLTWTGSMGDQQGSWSRLVTSIALRRGASLRSPQAGRACVKICGRGGCASRGPCQLKSSNLSSKLVSWGKNSLGRFVQYITSNRLSKANAVVQHRPFGGFSLHGEGHLQLLFRVQPYHKGHGVSCPNGGAFLDHIEL</sequence>
<comment type="caution">
    <text evidence="1">The sequence shown here is derived from an EMBL/GenBank/DDBJ whole genome shotgun (WGS) entry which is preliminary data.</text>
</comment>
<dbReference type="AlphaFoldDB" id="A0A8X7ZU12"/>
<protein>
    <submittedName>
        <fullName evidence="1">Uncharacterized protein</fullName>
    </submittedName>
</protein>
<proteinExistence type="predicted"/>
<organism evidence="1 2">
    <name type="scientific">Populus tomentosa</name>
    <name type="common">Chinese white poplar</name>
    <dbReference type="NCBI Taxonomy" id="118781"/>
    <lineage>
        <taxon>Eukaryota</taxon>
        <taxon>Viridiplantae</taxon>
        <taxon>Streptophyta</taxon>
        <taxon>Embryophyta</taxon>
        <taxon>Tracheophyta</taxon>
        <taxon>Spermatophyta</taxon>
        <taxon>Magnoliopsida</taxon>
        <taxon>eudicotyledons</taxon>
        <taxon>Gunneridae</taxon>
        <taxon>Pentapetalae</taxon>
        <taxon>rosids</taxon>
        <taxon>fabids</taxon>
        <taxon>Malpighiales</taxon>
        <taxon>Salicaceae</taxon>
        <taxon>Saliceae</taxon>
        <taxon>Populus</taxon>
    </lineage>
</organism>
<keyword evidence="2" id="KW-1185">Reference proteome</keyword>
<evidence type="ECO:0000313" key="1">
    <source>
        <dbReference type="EMBL" id="KAG6775181.1"/>
    </source>
</evidence>
<gene>
    <name evidence="1" type="ORF">POTOM_018614</name>
</gene>